<accession>A0A3E3ECD9</accession>
<reference evidence="2 3" key="1">
    <citation type="submission" date="2018-08" db="EMBL/GenBank/DDBJ databases">
        <title>A genome reference for cultivated species of the human gut microbiota.</title>
        <authorList>
            <person name="Zou Y."/>
            <person name="Xue W."/>
            <person name="Luo G."/>
        </authorList>
    </citation>
    <scope>NUCLEOTIDE SEQUENCE [LARGE SCALE GENOMIC DNA]</scope>
    <source>
        <strain evidence="2 3">OM06-4</strain>
    </source>
</reference>
<keyword evidence="1" id="KW-0472">Membrane</keyword>
<dbReference type="EMBL" id="QUSL01000019">
    <property type="protein sequence ID" value="RGD84064.1"/>
    <property type="molecule type" value="Genomic_DNA"/>
</dbReference>
<dbReference type="AlphaFoldDB" id="A0A3E3ECD9"/>
<name>A0A3E3ECD9_9FIRM</name>
<keyword evidence="1" id="KW-1133">Transmembrane helix</keyword>
<comment type="caution">
    <text evidence="2">The sequence shown here is derived from an EMBL/GenBank/DDBJ whole genome shotgun (WGS) entry which is preliminary data.</text>
</comment>
<protein>
    <submittedName>
        <fullName evidence="2">Uncharacterized protein</fullName>
    </submittedName>
</protein>
<organism evidence="2 3">
    <name type="scientific">Thomasclavelia ramosa</name>
    <dbReference type="NCBI Taxonomy" id="1547"/>
    <lineage>
        <taxon>Bacteria</taxon>
        <taxon>Bacillati</taxon>
        <taxon>Bacillota</taxon>
        <taxon>Erysipelotrichia</taxon>
        <taxon>Erysipelotrichales</taxon>
        <taxon>Coprobacillaceae</taxon>
        <taxon>Thomasclavelia</taxon>
    </lineage>
</organism>
<evidence type="ECO:0000313" key="2">
    <source>
        <dbReference type="EMBL" id="RGD84064.1"/>
    </source>
</evidence>
<feature type="transmembrane region" description="Helical" evidence="1">
    <location>
        <begin position="32"/>
        <end position="50"/>
    </location>
</feature>
<feature type="transmembrane region" description="Helical" evidence="1">
    <location>
        <begin position="62"/>
        <end position="83"/>
    </location>
</feature>
<gene>
    <name evidence="2" type="ORF">DXB93_11995</name>
</gene>
<keyword evidence="1" id="KW-0812">Transmembrane</keyword>
<evidence type="ECO:0000313" key="3">
    <source>
        <dbReference type="Proteomes" id="UP000261032"/>
    </source>
</evidence>
<sequence length="95" mass="11257">MSLLESAIEKYTNWSSRQFIEGILYFIAPYPVIWKILDFLVITIIVKLVYEIFYKKTIQFKWISCLSVLVYLMIDTSSAGWLLRLIINGHCVQFR</sequence>
<dbReference type="Proteomes" id="UP000261032">
    <property type="component" value="Unassembled WGS sequence"/>
</dbReference>
<evidence type="ECO:0000256" key="1">
    <source>
        <dbReference type="SAM" id="Phobius"/>
    </source>
</evidence>
<proteinExistence type="predicted"/>